<dbReference type="GO" id="GO:0016491">
    <property type="term" value="F:oxidoreductase activity"/>
    <property type="evidence" value="ECO:0007669"/>
    <property type="project" value="InterPro"/>
</dbReference>
<dbReference type="GO" id="GO:0005737">
    <property type="term" value="C:cytoplasm"/>
    <property type="evidence" value="ECO:0007669"/>
    <property type="project" value="UniProtKB-SubCell"/>
</dbReference>
<comment type="caution">
    <text evidence="11">Lacks conserved residue(s) required for the propagation of feature annotation.</text>
</comment>
<feature type="binding site" evidence="11">
    <location>
        <position position="67"/>
    </location>
    <ligand>
        <name>FMN</name>
        <dbReference type="ChEBI" id="CHEBI:58210"/>
    </ligand>
</feature>
<dbReference type="HAMAP" id="MF_00354">
    <property type="entry name" value="Idi_2"/>
    <property type="match status" value="1"/>
</dbReference>
<evidence type="ECO:0000256" key="11">
    <source>
        <dbReference type="HAMAP-Rule" id="MF_00354"/>
    </source>
</evidence>
<dbReference type="GO" id="GO:0000287">
    <property type="term" value="F:magnesium ion binding"/>
    <property type="evidence" value="ECO:0007669"/>
    <property type="project" value="UniProtKB-UniRule"/>
</dbReference>
<evidence type="ECO:0000256" key="8">
    <source>
        <dbReference type="ARBA" id="ARBA00023229"/>
    </source>
</evidence>
<feature type="binding site" evidence="11">
    <location>
        <begin position="291"/>
        <end position="292"/>
    </location>
    <ligand>
        <name>FMN</name>
        <dbReference type="ChEBI" id="CHEBI:58210"/>
    </ligand>
</feature>
<dbReference type="Gene3D" id="3.20.20.70">
    <property type="entry name" value="Aldolase class I"/>
    <property type="match status" value="1"/>
</dbReference>
<dbReference type="RefSeq" id="WP_173273384.1">
    <property type="nucleotide sequence ID" value="NZ_AP021889.1"/>
</dbReference>
<proteinExistence type="inferred from homology"/>
<dbReference type="EMBL" id="AP021889">
    <property type="protein sequence ID" value="BBP46591.1"/>
    <property type="molecule type" value="Genomic_DNA"/>
</dbReference>
<evidence type="ECO:0000256" key="3">
    <source>
        <dbReference type="ARBA" id="ARBA00022630"/>
    </source>
</evidence>
<reference evidence="14" key="1">
    <citation type="submission" date="2019-11" db="EMBL/GenBank/DDBJ databases">
        <title>Isolation and characterization of two novel species in the genus Thiomicrorhabdus.</title>
        <authorList>
            <person name="Mochizuki J."/>
            <person name="Kojima H."/>
            <person name="Fukui M."/>
        </authorList>
    </citation>
    <scope>NUCLEOTIDE SEQUENCE [LARGE SCALE GENOMIC DNA]</scope>
    <source>
        <strain evidence="14">aks77</strain>
    </source>
</reference>
<keyword evidence="14" id="KW-1185">Reference proteome</keyword>
<dbReference type="GO" id="GO:0010181">
    <property type="term" value="F:FMN binding"/>
    <property type="evidence" value="ECO:0007669"/>
    <property type="project" value="UniProtKB-UniRule"/>
</dbReference>
<feature type="binding site" evidence="11">
    <location>
        <position position="224"/>
    </location>
    <ligand>
        <name>FMN</name>
        <dbReference type="ChEBI" id="CHEBI:58210"/>
    </ligand>
</feature>
<dbReference type="GO" id="GO:0070402">
    <property type="term" value="F:NADPH binding"/>
    <property type="evidence" value="ECO:0007669"/>
    <property type="project" value="UniProtKB-UniRule"/>
</dbReference>
<dbReference type="Proteomes" id="UP000501726">
    <property type="component" value="Chromosome"/>
</dbReference>
<dbReference type="InterPro" id="IPR013785">
    <property type="entry name" value="Aldolase_TIM"/>
</dbReference>
<gene>
    <name evidence="11 13" type="primary">fni</name>
    <name evidence="13" type="ORF">THMIRHAS_19640</name>
</gene>
<protein>
    <recommendedName>
        <fullName evidence="11">Isopentenyl-diphosphate delta-isomerase</fullName>
        <shortName evidence="11">IPP isomerase</shortName>
        <ecNumber evidence="11">5.3.3.2</ecNumber>
    </recommendedName>
    <alternativeName>
        <fullName evidence="11">Isopentenyl diphosphate:dimethylallyl diphosphate isomerase</fullName>
    </alternativeName>
    <alternativeName>
        <fullName evidence="11">Isopentenyl pyrophosphate isomerase</fullName>
    </alternativeName>
    <alternativeName>
        <fullName evidence="11">Type 2 isopentenyl diphosphate isomerase</fullName>
        <shortName evidence="11">IDI-2</shortName>
    </alternativeName>
</protein>
<evidence type="ECO:0000313" key="13">
    <source>
        <dbReference type="EMBL" id="BBP46591.1"/>
    </source>
</evidence>
<keyword evidence="6 11" id="KW-0460">Magnesium</keyword>
<dbReference type="CDD" id="cd02811">
    <property type="entry name" value="IDI-2_FMN"/>
    <property type="match status" value="1"/>
</dbReference>
<dbReference type="EC" id="5.3.3.2" evidence="11"/>
<dbReference type="InterPro" id="IPR011179">
    <property type="entry name" value="IPdP_isomerase"/>
</dbReference>
<comment type="cofactor">
    <cofactor evidence="1 11">
        <name>FMN</name>
        <dbReference type="ChEBI" id="CHEBI:58210"/>
    </cofactor>
</comment>
<dbReference type="NCBIfam" id="TIGR02151">
    <property type="entry name" value="IPP_isom_2"/>
    <property type="match status" value="1"/>
</dbReference>
<keyword evidence="8 11" id="KW-0414">Isoprene biosynthesis</keyword>
<dbReference type="PANTHER" id="PTHR43665:SF1">
    <property type="entry name" value="ISOPENTENYL-DIPHOSPHATE DELTA-ISOMERASE"/>
    <property type="match status" value="1"/>
</dbReference>
<feature type="binding site" evidence="11">
    <location>
        <begin position="99"/>
        <end position="101"/>
    </location>
    <ligand>
        <name>substrate</name>
    </ligand>
</feature>
<feature type="binding site" evidence="11">
    <location>
        <position position="162"/>
    </location>
    <ligand>
        <name>substrate</name>
    </ligand>
</feature>
<comment type="subcellular location">
    <subcellularLocation>
        <location evidence="11">Cytoplasm</location>
    </subcellularLocation>
</comment>
<feature type="binding site" evidence="11">
    <location>
        <begin position="11"/>
        <end position="12"/>
    </location>
    <ligand>
        <name>substrate</name>
    </ligand>
</feature>
<dbReference type="PANTHER" id="PTHR43665">
    <property type="entry name" value="ISOPENTENYL-DIPHOSPHATE DELTA-ISOMERASE"/>
    <property type="match status" value="1"/>
</dbReference>
<dbReference type="GO" id="GO:0008299">
    <property type="term" value="P:isoprenoid biosynthetic process"/>
    <property type="evidence" value="ECO:0007669"/>
    <property type="project" value="UniProtKB-UniRule"/>
</dbReference>
<comment type="cofactor">
    <cofactor evidence="11">
        <name>NADPH</name>
        <dbReference type="ChEBI" id="CHEBI:57783"/>
    </cofactor>
</comment>
<comment type="function">
    <text evidence="11">Involved in the biosynthesis of isoprenoids. Catalyzes the 1,3-allylic rearrangement of the homoallylic substrate isopentenyl (IPP) to its allylic isomer, dimethylallyl diphosphate (DMAPP).</text>
</comment>
<dbReference type="Pfam" id="PF01070">
    <property type="entry name" value="FMN_dh"/>
    <property type="match status" value="2"/>
</dbReference>
<dbReference type="PIRSF" id="PIRSF003314">
    <property type="entry name" value="IPP_isomerase"/>
    <property type="match status" value="1"/>
</dbReference>
<dbReference type="AlphaFoldDB" id="A0A6F8PWU2"/>
<feature type="binding site" evidence="11">
    <location>
        <position position="194"/>
    </location>
    <ligand>
        <name>FMN</name>
        <dbReference type="ChEBI" id="CHEBI:58210"/>
    </ligand>
</feature>
<keyword evidence="5 11" id="KW-0479">Metal-binding</keyword>
<evidence type="ECO:0000313" key="14">
    <source>
        <dbReference type="Proteomes" id="UP000501726"/>
    </source>
</evidence>
<keyword evidence="2 11" id="KW-0963">Cytoplasm</keyword>
<organism evidence="13 14">
    <name type="scientific">Thiosulfatimonas sediminis</name>
    <dbReference type="NCBI Taxonomy" id="2675054"/>
    <lineage>
        <taxon>Bacteria</taxon>
        <taxon>Pseudomonadati</taxon>
        <taxon>Pseudomonadota</taxon>
        <taxon>Gammaproteobacteria</taxon>
        <taxon>Thiotrichales</taxon>
        <taxon>Piscirickettsiaceae</taxon>
        <taxon>Thiosulfatimonas</taxon>
    </lineage>
</organism>
<accession>A0A6F8PWU2</accession>
<feature type="domain" description="FMN-dependent dehydrogenase" evidence="12">
    <location>
        <begin position="178"/>
        <end position="332"/>
    </location>
</feature>
<keyword evidence="3 11" id="KW-0285">Flavoprotein</keyword>
<keyword evidence="7 11" id="KW-0521">NADP</keyword>
<dbReference type="SUPFAM" id="SSF51395">
    <property type="entry name" value="FMN-linked oxidoreductases"/>
    <property type="match status" value="1"/>
</dbReference>
<evidence type="ECO:0000256" key="4">
    <source>
        <dbReference type="ARBA" id="ARBA00022643"/>
    </source>
</evidence>
<comment type="subunit">
    <text evidence="10 11">Homooctamer. Dimer of tetramers.</text>
</comment>
<sequence>MSAEQQQITQRKQDHIQAILEDPLIERRSDFEQIRLMHRALPELDFAKIDSRCEFLGQAIAFPFLISSMTGGAADNFATINRHLAEAAEACQVPMAVGSQRTMIHNPSAEASFRLRQYAPSVPLIANVGAVQLNYGFGYDEIQRAVDCLEADAIYLHLNPLQEIIQPEGDHNFARLADKIADLKNRLTVPIILKEVGAGLSPSDIQLGLDAGIEWFDLAGRGGTSWSRIEAHRSQNNLGLTLQDWGLSTTENLMLAHPFLPQAQFIASGGVRSGIDMAKAIILGAKMVGAAAPLLPPAMHSTAQTIAKIEQFKQELQAVQFLLAIEKLDDLHCNSDLILQSPWHSMLRQRG</sequence>
<dbReference type="KEGG" id="tse:THMIRHAS_19640"/>
<evidence type="ECO:0000256" key="9">
    <source>
        <dbReference type="ARBA" id="ARBA00023235"/>
    </source>
</evidence>
<dbReference type="GO" id="GO:0004452">
    <property type="term" value="F:isopentenyl-diphosphate delta-isomerase activity"/>
    <property type="evidence" value="ECO:0007669"/>
    <property type="project" value="UniProtKB-UniRule"/>
</dbReference>
<evidence type="ECO:0000256" key="5">
    <source>
        <dbReference type="ARBA" id="ARBA00022723"/>
    </source>
</evidence>
<feature type="binding site" evidence="11">
    <location>
        <position position="99"/>
    </location>
    <ligand>
        <name>FMN</name>
        <dbReference type="ChEBI" id="CHEBI:58210"/>
    </ligand>
</feature>
<evidence type="ECO:0000256" key="7">
    <source>
        <dbReference type="ARBA" id="ARBA00022857"/>
    </source>
</evidence>
<evidence type="ECO:0000256" key="1">
    <source>
        <dbReference type="ARBA" id="ARBA00001917"/>
    </source>
</evidence>
<keyword evidence="4 11" id="KW-0288">FMN</keyword>
<comment type="cofactor">
    <cofactor evidence="11">
        <name>Mg(2+)</name>
        <dbReference type="ChEBI" id="CHEBI:18420"/>
    </cofactor>
</comment>
<feature type="binding site" evidence="11">
    <location>
        <begin position="270"/>
        <end position="272"/>
    </location>
    <ligand>
        <name>FMN</name>
        <dbReference type="ChEBI" id="CHEBI:58210"/>
    </ligand>
</feature>
<feature type="binding site" evidence="11">
    <location>
        <position position="127"/>
    </location>
    <ligand>
        <name>FMN</name>
        <dbReference type="ChEBI" id="CHEBI:58210"/>
    </ligand>
</feature>
<evidence type="ECO:0000256" key="6">
    <source>
        <dbReference type="ARBA" id="ARBA00022842"/>
    </source>
</evidence>
<evidence type="ECO:0000256" key="10">
    <source>
        <dbReference type="ARBA" id="ARBA00025810"/>
    </source>
</evidence>
<comment type="catalytic activity">
    <reaction evidence="11">
        <text>isopentenyl diphosphate = dimethylallyl diphosphate</text>
        <dbReference type="Rhea" id="RHEA:23284"/>
        <dbReference type="ChEBI" id="CHEBI:57623"/>
        <dbReference type="ChEBI" id="CHEBI:128769"/>
        <dbReference type="EC" id="5.3.3.2"/>
    </reaction>
</comment>
<feature type="domain" description="FMN-dependent dehydrogenase" evidence="12">
    <location>
        <begin position="23"/>
        <end position="103"/>
    </location>
</feature>
<dbReference type="InterPro" id="IPR000262">
    <property type="entry name" value="FMN-dep_DH"/>
</dbReference>
<evidence type="ECO:0000256" key="2">
    <source>
        <dbReference type="ARBA" id="ARBA00022490"/>
    </source>
</evidence>
<evidence type="ECO:0000259" key="12">
    <source>
        <dbReference type="Pfam" id="PF01070"/>
    </source>
</evidence>
<keyword evidence="9 11" id="KW-0413">Isomerase</keyword>
<feature type="binding site" evidence="11">
    <location>
        <begin position="68"/>
        <end position="70"/>
    </location>
    <ligand>
        <name>FMN</name>
        <dbReference type="ChEBI" id="CHEBI:58210"/>
    </ligand>
</feature>
<feature type="binding site" evidence="11">
    <location>
        <position position="163"/>
    </location>
    <ligand>
        <name>Mg(2+)</name>
        <dbReference type="ChEBI" id="CHEBI:18420"/>
    </ligand>
</feature>
<name>A0A6F8PWU2_9GAMM</name>
<comment type="similarity">
    <text evidence="11">Belongs to the IPP isomerase type 2 family.</text>
</comment>